<proteinExistence type="predicted"/>
<evidence type="ECO:0000313" key="1">
    <source>
        <dbReference type="EMBL" id="ELQ76592.1"/>
    </source>
</evidence>
<dbReference type="HOGENOM" id="CLU_1846500_0_0_1"/>
<dbReference type="Proteomes" id="UP000011185">
    <property type="component" value="Unassembled WGS sequence"/>
</dbReference>
<organism evidence="1 2">
    <name type="scientific">Trachipleistophora hominis</name>
    <name type="common">Microsporidian parasite</name>
    <dbReference type="NCBI Taxonomy" id="72359"/>
    <lineage>
        <taxon>Eukaryota</taxon>
        <taxon>Fungi</taxon>
        <taxon>Fungi incertae sedis</taxon>
        <taxon>Microsporidia</taxon>
        <taxon>Pleistophoridae</taxon>
        <taxon>Trachipleistophora</taxon>
    </lineage>
</organism>
<keyword evidence="2" id="KW-1185">Reference proteome</keyword>
<accession>L7K0C2</accession>
<evidence type="ECO:0000313" key="2">
    <source>
        <dbReference type="Proteomes" id="UP000011185"/>
    </source>
</evidence>
<dbReference type="InParanoid" id="L7K0C2"/>
<gene>
    <name evidence="1" type="ORF">THOM_0307</name>
</gene>
<dbReference type="AlphaFoldDB" id="L7K0C2"/>
<sequence>MYCSFFAYLVLIRKLEFQIHKIDEIKGCNDNSPKIVLFNKYLLKHRQKMVKKIKRKIIQLFTELKKRNDDPETVLEHFNEDLKNVEDVVASISLRKRLSPKIMALFSEQENYGTCLDLQFLTAYYALSYDENPSKNNKF</sequence>
<dbReference type="EMBL" id="JH993832">
    <property type="protein sequence ID" value="ELQ76592.1"/>
    <property type="molecule type" value="Genomic_DNA"/>
</dbReference>
<reference evidence="1 2" key="1">
    <citation type="journal article" date="2012" name="PLoS Pathog.">
        <title>The genome of the obligate intracellular parasite Trachipleistophora hominis: new insights into microsporidian genome dynamics and reductive evolution.</title>
        <authorList>
            <person name="Heinz E."/>
            <person name="Williams T.A."/>
            <person name="Nakjang S."/>
            <person name="Noel C.J."/>
            <person name="Swan D.C."/>
            <person name="Goldberg A.V."/>
            <person name="Harris S.R."/>
            <person name="Weinmaier T."/>
            <person name="Markert S."/>
            <person name="Becher D."/>
            <person name="Bernhardt J."/>
            <person name="Dagan T."/>
            <person name="Hacker C."/>
            <person name="Lucocq J.M."/>
            <person name="Schweder T."/>
            <person name="Rattei T."/>
            <person name="Hall N."/>
            <person name="Hirt R.P."/>
            <person name="Embley T.M."/>
        </authorList>
    </citation>
    <scope>NUCLEOTIDE SEQUENCE [LARGE SCALE GENOMIC DNA]</scope>
</reference>
<protein>
    <submittedName>
        <fullName evidence="1">Uncharacterized protein</fullName>
    </submittedName>
</protein>
<dbReference type="OrthoDB" id="10681255at2759"/>
<dbReference type="VEuPathDB" id="MicrosporidiaDB:THOM_0307"/>
<name>L7K0C2_TRAHO</name>